<feature type="domain" description="MCM C-terminal AAA(+) ATPase" evidence="4">
    <location>
        <begin position="287"/>
        <end position="382"/>
    </location>
</feature>
<dbReference type="InterPro" id="IPR004482">
    <property type="entry name" value="Mg_chelat-rel"/>
</dbReference>
<dbReference type="Proteomes" id="UP000319980">
    <property type="component" value="Unassembled WGS sequence"/>
</dbReference>
<dbReference type="RefSeq" id="WP_146385619.1">
    <property type="nucleotide sequence ID" value="NZ_VOHK01000002.1"/>
</dbReference>
<dbReference type="InterPro" id="IPR003593">
    <property type="entry name" value="AAA+_ATPase"/>
</dbReference>
<dbReference type="GO" id="GO:0003677">
    <property type="term" value="F:DNA binding"/>
    <property type="evidence" value="ECO:0007669"/>
    <property type="project" value="InterPro"/>
</dbReference>
<dbReference type="InterPro" id="IPR045006">
    <property type="entry name" value="CHLI-like"/>
</dbReference>
<dbReference type="InterPro" id="IPR014721">
    <property type="entry name" value="Ribsml_uS5_D2-typ_fold_subgr"/>
</dbReference>
<dbReference type="InterPro" id="IPR027417">
    <property type="entry name" value="P-loop_NTPase"/>
</dbReference>
<dbReference type="NCBIfam" id="NF007365">
    <property type="entry name" value="PRK09862.1"/>
    <property type="match status" value="1"/>
</dbReference>
<evidence type="ECO:0000313" key="6">
    <source>
        <dbReference type="Proteomes" id="UP000319980"/>
    </source>
</evidence>
<evidence type="ECO:0000256" key="1">
    <source>
        <dbReference type="ARBA" id="ARBA00006354"/>
    </source>
</evidence>
<dbReference type="PROSITE" id="PS50051">
    <property type="entry name" value="MCM_2"/>
    <property type="match status" value="1"/>
</dbReference>
<gene>
    <name evidence="5" type="ORF">FQY83_04810</name>
</gene>
<dbReference type="EMBL" id="VOHK01000002">
    <property type="protein sequence ID" value="TWT22355.1"/>
    <property type="molecule type" value="Genomic_DNA"/>
</dbReference>
<keyword evidence="6" id="KW-1185">Reference proteome</keyword>
<proteinExistence type="inferred from homology"/>
<dbReference type="PANTHER" id="PTHR32039">
    <property type="entry name" value="MAGNESIUM-CHELATASE SUBUNIT CHLI"/>
    <property type="match status" value="1"/>
</dbReference>
<dbReference type="NCBIfam" id="TIGR00368">
    <property type="entry name" value="YifB family Mg chelatase-like AAA ATPase"/>
    <property type="match status" value="1"/>
</dbReference>
<reference evidence="5 6" key="1">
    <citation type="journal article" date="2008" name="Int. J. Syst. Evol. Microbiol.">
        <title>Luteimonas marina sp. nov., isolated from seawater.</title>
        <authorList>
            <person name="Baik K.S."/>
            <person name="Park S.C."/>
            <person name="Kim M.S."/>
            <person name="Kim E.M."/>
            <person name="Park C."/>
            <person name="Chun J."/>
            <person name="Seong C.N."/>
        </authorList>
    </citation>
    <scope>NUCLEOTIDE SEQUENCE [LARGE SCALE GENOMIC DNA]</scope>
    <source>
        <strain evidence="5 6">FR1330</strain>
    </source>
</reference>
<dbReference type="OrthoDB" id="9813147at2"/>
<name>A0A5C5U9N9_9GAMM</name>
<dbReference type="SMART" id="SM00382">
    <property type="entry name" value="AAA"/>
    <property type="match status" value="1"/>
</dbReference>
<dbReference type="Gene3D" id="3.30.230.10">
    <property type="match status" value="1"/>
</dbReference>
<organism evidence="5 6">
    <name type="scientific">Luteimonas marina</name>
    <dbReference type="NCBI Taxonomy" id="488485"/>
    <lineage>
        <taxon>Bacteria</taxon>
        <taxon>Pseudomonadati</taxon>
        <taxon>Pseudomonadota</taxon>
        <taxon>Gammaproteobacteria</taxon>
        <taxon>Lysobacterales</taxon>
        <taxon>Lysobacteraceae</taxon>
        <taxon>Luteimonas</taxon>
    </lineage>
</organism>
<dbReference type="AlphaFoldDB" id="A0A5C5U9N9"/>
<comment type="caution">
    <text evidence="5">The sequence shown here is derived from an EMBL/GenBank/DDBJ whole genome shotgun (WGS) entry which is preliminary data.</text>
</comment>
<sequence>MGLALVHGRARAGVRAPAVKVEVHLGGGLPSMSIVGLPEAAVREAKDRVRAAIQCAQFEFPTRRITVNLAPADLPKGGGRFDLPIALGILAASGQIPRETLHDCEFIGELGLTGELRPVDGVLPAALAAARSGRRLVVPEANGAEAALATGLEAVTARTLLEVCAQLAGRKTLPAAVAPPQRPGDGPDMRDVRGQAQARRALEIAASGGHHLLLVGPPGCGKTLLASRLPGLLPEADEAEALETAAIASVSGRGLDPACWRQRPFRAPHHTASAVALVGGGGEPRPGEISLAHNGVLFLDELPEWERRALEVLREPLESGVVTISRAARQSEFPARFQLVAAMNPCPCGWAGDASGRCRCHADAIRRYRARISGPLLDRIDLHVEVPRLPPSELRPDAPEGESSAAIRERVVRARTIQHQRAGRPNAQLTQSETMAWCRLGERDQALLERAIDALQLSARSMHRILRVARTIADLADSPHIATAHLTEALGYRQADRGGDLQAA</sequence>
<dbReference type="PRINTS" id="PR01657">
    <property type="entry name" value="MCMFAMILY"/>
</dbReference>
<dbReference type="InterPro" id="IPR000523">
    <property type="entry name" value="Mg_chelatse_chII-like_cat_dom"/>
</dbReference>
<dbReference type="Pfam" id="PF13335">
    <property type="entry name" value="Mg_chelatase_C"/>
    <property type="match status" value="1"/>
</dbReference>
<dbReference type="Pfam" id="PF13541">
    <property type="entry name" value="ChlI"/>
    <property type="match status" value="1"/>
</dbReference>
<dbReference type="InterPro" id="IPR025158">
    <property type="entry name" value="Mg_chelat-rel_C"/>
</dbReference>
<dbReference type="InterPro" id="IPR020568">
    <property type="entry name" value="Ribosomal_Su5_D2-typ_SF"/>
</dbReference>
<dbReference type="Gene3D" id="3.40.50.300">
    <property type="entry name" value="P-loop containing nucleotide triphosphate hydrolases"/>
    <property type="match status" value="1"/>
</dbReference>
<keyword evidence="2" id="KW-0547">Nucleotide-binding</keyword>
<keyword evidence="3" id="KW-0067">ATP-binding</keyword>
<evidence type="ECO:0000313" key="5">
    <source>
        <dbReference type="EMBL" id="TWT22355.1"/>
    </source>
</evidence>
<protein>
    <submittedName>
        <fullName evidence="5">YifB family Mg chelatase-like AAA ATPase</fullName>
    </submittedName>
</protein>
<dbReference type="InterPro" id="IPR001208">
    <property type="entry name" value="MCM_dom"/>
</dbReference>
<accession>A0A5C5U9N9</accession>
<evidence type="ECO:0000256" key="3">
    <source>
        <dbReference type="ARBA" id="ARBA00022840"/>
    </source>
</evidence>
<comment type="similarity">
    <text evidence="1">Belongs to the Mg-chelatase subunits D/I family. ComM subfamily.</text>
</comment>
<dbReference type="GO" id="GO:0005524">
    <property type="term" value="F:ATP binding"/>
    <property type="evidence" value="ECO:0007669"/>
    <property type="project" value="UniProtKB-KW"/>
</dbReference>
<dbReference type="SUPFAM" id="SSF54211">
    <property type="entry name" value="Ribosomal protein S5 domain 2-like"/>
    <property type="match status" value="1"/>
</dbReference>
<dbReference type="PANTHER" id="PTHR32039:SF7">
    <property type="entry name" value="COMPETENCE PROTEIN COMM"/>
    <property type="match status" value="1"/>
</dbReference>
<dbReference type="SUPFAM" id="SSF52540">
    <property type="entry name" value="P-loop containing nucleoside triphosphate hydrolases"/>
    <property type="match status" value="1"/>
</dbReference>
<dbReference type="Pfam" id="PF01078">
    <property type="entry name" value="Mg_chelatase"/>
    <property type="match status" value="1"/>
</dbReference>
<evidence type="ECO:0000259" key="4">
    <source>
        <dbReference type="PROSITE" id="PS50051"/>
    </source>
</evidence>
<evidence type="ECO:0000256" key="2">
    <source>
        <dbReference type="ARBA" id="ARBA00022741"/>
    </source>
</evidence>
<dbReference type="CDD" id="cd00009">
    <property type="entry name" value="AAA"/>
    <property type="match status" value="1"/>
</dbReference>